<keyword evidence="1" id="KW-0805">Transcription regulation</keyword>
<evidence type="ECO:0000256" key="2">
    <source>
        <dbReference type="ARBA" id="ARBA00023163"/>
    </source>
</evidence>
<dbReference type="EMBL" id="CM035444">
    <property type="protein sequence ID" value="KAH7277461.1"/>
    <property type="molecule type" value="Genomic_DNA"/>
</dbReference>
<evidence type="ECO:0000259" key="4">
    <source>
        <dbReference type="PROSITE" id="PS51294"/>
    </source>
</evidence>
<organism evidence="5 6">
    <name type="scientific">Ceratopteris richardii</name>
    <name type="common">Triangle waterfern</name>
    <dbReference type="NCBI Taxonomy" id="49495"/>
    <lineage>
        <taxon>Eukaryota</taxon>
        <taxon>Viridiplantae</taxon>
        <taxon>Streptophyta</taxon>
        <taxon>Embryophyta</taxon>
        <taxon>Tracheophyta</taxon>
        <taxon>Polypodiopsida</taxon>
        <taxon>Polypodiidae</taxon>
        <taxon>Polypodiales</taxon>
        <taxon>Pteridineae</taxon>
        <taxon>Pteridaceae</taxon>
        <taxon>Parkerioideae</taxon>
        <taxon>Ceratopteris</taxon>
    </lineage>
</organism>
<dbReference type="Proteomes" id="UP000825935">
    <property type="component" value="Chromosome 39"/>
</dbReference>
<evidence type="ECO:0000313" key="6">
    <source>
        <dbReference type="Proteomes" id="UP000825935"/>
    </source>
</evidence>
<comment type="caution">
    <text evidence="5">The sequence shown here is derived from an EMBL/GenBank/DDBJ whole genome shotgun (WGS) entry which is preliminary data.</text>
</comment>
<dbReference type="PANTHER" id="PTHR31442:SF29">
    <property type="entry name" value="HOMEODOMAIN-LIKE SUPERFAMILY PROTEIN"/>
    <property type="match status" value="1"/>
</dbReference>
<dbReference type="FunFam" id="1.10.10.60:FF:000007">
    <property type="entry name" value="Two-component response regulator"/>
    <property type="match status" value="1"/>
</dbReference>
<feature type="domain" description="HTH myb-type" evidence="4">
    <location>
        <begin position="205"/>
        <end position="256"/>
    </location>
</feature>
<dbReference type="NCBIfam" id="TIGR01557">
    <property type="entry name" value="myb_SHAQKYF"/>
    <property type="match status" value="1"/>
</dbReference>
<dbReference type="OrthoDB" id="60033at2759"/>
<accession>A0A8T2Q1Z0</accession>
<dbReference type="Pfam" id="PF00249">
    <property type="entry name" value="Myb_DNA-binding"/>
    <property type="match status" value="1"/>
</dbReference>
<dbReference type="PANTHER" id="PTHR31442">
    <property type="entry name" value="HOMEODOMAIN-LIKE SUPERFAMILY PROTEIN-RELATED"/>
    <property type="match status" value="1"/>
</dbReference>
<evidence type="ECO:0000256" key="3">
    <source>
        <dbReference type="ARBA" id="ARBA00023242"/>
    </source>
</evidence>
<dbReference type="InterPro" id="IPR006447">
    <property type="entry name" value="Myb_dom_plants"/>
</dbReference>
<dbReference type="SUPFAM" id="SSF46689">
    <property type="entry name" value="Homeodomain-like"/>
    <property type="match status" value="1"/>
</dbReference>
<dbReference type="GO" id="GO:0005634">
    <property type="term" value="C:nucleus"/>
    <property type="evidence" value="ECO:0007669"/>
    <property type="project" value="TreeGrafter"/>
</dbReference>
<proteinExistence type="predicted"/>
<protein>
    <recommendedName>
        <fullName evidence="4">HTH myb-type domain-containing protein</fullName>
    </recommendedName>
</protein>
<evidence type="ECO:0000256" key="1">
    <source>
        <dbReference type="ARBA" id="ARBA00023015"/>
    </source>
</evidence>
<keyword evidence="3" id="KW-0539">Nucleus</keyword>
<dbReference type="InterPro" id="IPR044841">
    <property type="entry name" value="LUX/BOA-like"/>
</dbReference>
<dbReference type="InterPro" id="IPR009057">
    <property type="entry name" value="Homeodomain-like_sf"/>
</dbReference>
<dbReference type="Gene3D" id="1.10.10.60">
    <property type="entry name" value="Homeodomain-like"/>
    <property type="match status" value="1"/>
</dbReference>
<dbReference type="GO" id="GO:0003677">
    <property type="term" value="F:DNA binding"/>
    <property type="evidence" value="ECO:0007669"/>
    <property type="project" value="InterPro"/>
</dbReference>
<gene>
    <name evidence="5" type="ORF">KP509_39G052700</name>
</gene>
<evidence type="ECO:0000313" key="5">
    <source>
        <dbReference type="EMBL" id="KAH7277461.1"/>
    </source>
</evidence>
<name>A0A8T2Q1Z0_CERRI</name>
<reference evidence="5" key="1">
    <citation type="submission" date="2021-08" db="EMBL/GenBank/DDBJ databases">
        <title>WGS assembly of Ceratopteris richardii.</title>
        <authorList>
            <person name="Marchant D.B."/>
            <person name="Chen G."/>
            <person name="Jenkins J."/>
            <person name="Shu S."/>
            <person name="Leebens-Mack J."/>
            <person name="Grimwood J."/>
            <person name="Schmutz J."/>
            <person name="Soltis P."/>
            <person name="Soltis D."/>
            <person name="Chen Z.-H."/>
        </authorList>
    </citation>
    <scope>NUCLEOTIDE SEQUENCE</scope>
    <source>
        <strain evidence="5">Whitten #5841</strain>
        <tissue evidence="5">Leaf</tissue>
    </source>
</reference>
<sequence>MNNTDPCSQEWEAELPAPEELVPLTQSLITPDLALAFKISIEPPSTGSGLHTSSQMATPNLHLQRKGFLLDHGDYQNLIPLQKNLGSSLTPLNSTSLQPIDFFDQGTPLKELKFEANLWSPGAAEQQQTRALTACDDVRGASFISMDVKAENGASFGPEISEGASTKKLKKRFDTDFDDVDSSAGLASSNEESGARTLKRPRLVWTPQLHKRFVEAVAQLGIKNAVPKTIMQLMNVDGLTRENVASHLQKYRLHLKRTHSHSLENPSTSDRLLTASPFPSLSGSPHFLSKHGDDLGPFLLPFPISMSNVSPPQMAEKLHHPLSNGDHNMYNGLIQPFACQRINHDYAFDGRMQAGSPRRQVLTLFPPNGI</sequence>
<keyword evidence="6" id="KW-1185">Reference proteome</keyword>
<dbReference type="PROSITE" id="PS51294">
    <property type="entry name" value="HTH_MYB"/>
    <property type="match status" value="1"/>
</dbReference>
<keyword evidence="2" id="KW-0804">Transcription</keyword>
<dbReference type="InterPro" id="IPR001005">
    <property type="entry name" value="SANT/Myb"/>
</dbReference>
<dbReference type="GO" id="GO:0003700">
    <property type="term" value="F:DNA-binding transcription factor activity"/>
    <property type="evidence" value="ECO:0007669"/>
    <property type="project" value="InterPro"/>
</dbReference>
<dbReference type="AlphaFoldDB" id="A0A8T2Q1Z0"/>
<dbReference type="InterPro" id="IPR017930">
    <property type="entry name" value="Myb_dom"/>
</dbReference>